<dbReference type="Gene3D" id="3.40.50.300">
    <property type="entry name" value="P-loop containing nucleotide triphosphate hydrolases"/>
    <property type="match status" value="1"/>
</dbReference>
<dbReference type="InterPro" id="IPR035601">
    <property type="entry name" value="MPP5_SH3"/>
</dbReference>
<dbReference type="InterPro" id="IPR014775">
    <property type="entry name" value="L27_C"/>
</dbReference>
<organism evidence="10 11">
    <name type="scientific">Anopheles christyi</name>
    <dbReference type="NCBI Taxonomy" id="43041"/>
    <lineage>
        <taxon>Eukaryota</taxon>
        <taxon>Metazoa</taxon>
        <taxon>Ecdysozoa</taxon>
        <taxon>Arthropoda</taxon>
        <taxon>Hexapoda</taxon>
        <taxon>Insecta</taxon>
        <taxon>Pterygota</taxon>
        <taxon>Neoptera</taxon>
        <taxon>Endopterygota</taxon>
        <taxon>Diptera</taxon>
        <taxon>Nematocera</taxon>
        <taxon>Culicoidea</taxon>
        <taxon>Culicidae</taxon>
        <taxon>Anophelinae</taxon>
        <taxon>Anopheles</taxon>
    </lineage>
</organism>
<dbReference type="Pfam" id="PF00595">
    <property type="entry name" value="PDZ"/>
    <property type="match status" value="1"/>
</dbReference>
<dbReference type="Gene3D" id="2.30.42.10">
    <property type="match status" value="1"/>
</dbReference>
<evidence type="ECO:0000256" key="1">
    <source>
        <dbReference type="ARBA" id="ARBA00007014"/>
    </source>
</evidence>
<dbReference type="CDD" id="cd00071">
    <property type="entry name" value="GMPK"/>
    <property type="match status" value="1"/>
</dbReference>
<dbReference type="SUPFAM" id="SSF52540">
    <property type="entry name" value="P-loop containing nucleoside triphosphate hydrolases"/>
    <property type="match status" value="1"/>
</dbReference>
<evidence type="ECO:0000259" key="8">
    <source>
        <dbReference type="PROSITE" id="PS50106"/>
    </source>
</evidence>
<feature type="compositionally biased region" description="Gly residues" evidence="5">
    <location>
        <begin position="171"/>
        <end position="180"/>
    </location>
</feature>
<feature type="compositionally biased region" description="Basic and acidic residues" evidence="5">
    <location>
        <begin position="312"/>
        <end position="324"/>
    </location>
</feature>
<dbReference type="InterPro" id="IPR001452">
    <property type="entry name" value="SH3_domain"/>
</dbReference>
<sequence length="1065" mass="116515">PRRRSGSSIVVLGGDDTLKPSIPIDDYQEDLEMYNMLAANQDNGPHREMAVDVPESFIARNKTPPRYPPPRSAVTVATPASTPAAPASTQVNHVSNAMPQVAKHQHHHLQHHQQHQNHHPHLHPPSSVHHHHPSANGGGGVGGVSLELEPLDSYSDRHLSSLDSSQEYVKKGGGGGGGSSKGPSSLGSVTSEFEPSLNGFGPLRKHHSTAGGDLCGSLSTNRSPSPSSSGELGPPEYDVGPHRELPVDVPDSFVEIVKGPPRYPPPKPLIIKEAIRKKESCSSSESIDKPKPQTQSPVRNELNGSAKPVPPPRDHLRIEKDGRLTNRAPVPAPQVPDRKIVPNASSQHQHIGQVLEPTPDQLDSIKKFQEQLRRRREDEERIAAQNDFLRNSLRGSQRLRALQDNPIEKPPVGVDNEAYADDEVVEKIIGYSELVAALQRLQGHLNKHGLAALAGRVTAAQSLLLGPGIARALAVRTAVLERRRPKVPNPLCPNAQSLAKDCVESLAQSGSPTAIELCDLLSTYEMEGLLLAHDRIASTTDRSPIASYGGSPVTVPMPSSLSTTTTTNNNNINNNTLTSAVKPATVMPSIPNNASLVNNNNNNIAKREPMSVPLGVLRDGSQDHIKIIQIEKSSEPLGATIRNEGEAVVIGRVVRGGAAEKSGLLHEGDEILEVNGIEMRGKSVNDVCALLGSMTGTLTFLVVPAGVPQILPGLGMRDPPVLHVRAHFDYDPEDDLYIPCRELGISFQKGDVLHVISRDDPNWWQAYREGEEDQTLAGLIPSQSFQHQRESMKLAIAGEVGLRTRKDINGKAGGGSTLLCARKGRKKKKKASSEHGYPLYATATADDPDPEEILTYEEVALYYPRASHKRPIVLIGPPNIGRHELRQRLMADSERFAAAIPHTSRAQREGEVPGQDYHFISRQQFESDILARKFVEHGEYEKAYYGTSLEAIRAVVASGKICVLNLHPQSLKLLRSSDLKPYTVLVAPPSLEKLRQKRIRTGEPYKEEELKEIIATARDMEARWGHLFDMIIINNDTERAYHQLLAEINSLEREPQWVPSSWLHN</sequence>
<dbReference type="InterPro" id="IPR004172">
    <property type="entry name" value="L27_dom"/>
</dbReference>
<evidence type="ECO:0000259" key="7">
    <source>
        <dbReference type="PROSITE" id="PS50052"/>
    </source>
</evidence>
<reference evidence="11" key="1">
    <citation type="submission" date="2013-03" db="EMBL/GenBank/DDBJ databases">
        <title>The Genome Sequence of Anopheles christyi ACHKN1017.</title>
        <authorList>
            <consortium name="The Broad Institute Genomics Platform"/>
            <person name="Neafsey D.E."/>
            <person name="Besansky N."/>
            <person name="Walker B."/>
            <person name="Young S.K."/>
            <person name="Zeng Q."/>
            <person name="Gargeya S."/>
            <person name="Fitzgerald M."/>
            <person name="Haas B."/>
            <person name="Abouelleil A."/>
            <person name="Allen A.W."/>
            <person name="Alvarado L."/>
            <person name="Arachchi H.M."/>
            <person name="Berlin A.M."/>
            <person name="Chapman S.B."/>
            <person name="Gainer-Dewar J."/>
            <person name="Goldberg J."/>
            <person name="Griggs A."/>
            <person name="Gujja S."/>
            <person name="Hansen M."/>
            <person name="Howarth C."/>
            <person name="Imamovic A."/>
            <person name="Ireland A."/>
            <person name="Larimer J."/>
            <person name="McCowan C."/>
            <person name="Murphy C."/>
            <person name="Pearson M."/>
            <person name="Poon T.W."/>
            <person name="Priest M."/>
            <person name="Roberts A."/>
            <person name="Saif S."/>
            <person name="Shea T."/>
            <person name="Sisk P."/>
            <person name="Sykes S."/>
            <person name="Wortman J."/>
            <person name="Nusbaum C."/>
            <person name="Birren B."/>
        </authorList>
    </citation>
    <scope>NUCLEOTIDE SEQUENCE [LARGE SCALE GENOMIC DNA]</scope>
    <source>
        <strain evidence="11">ACHKN1017</strain>
    </source>
</reference>
<dbReference type="PROSITE" id="PS51022">
    <property type="entry name" value="L27"/>
    <property type="match status" value="1"/>
</dbReference>
<dbReference type="VEuPathDB" id="VectorBase:ACHR007614"/>
<dbReference type="PROSITE" id="PS00856">
    <property type="entry name" value="GUANYLATE_KINASE_1"/>
    <property type="match status" value="1"/>
</dbReference>
<evidence type="ECO:0000256" key="4">
    <source>
        <dbReference type="PROSITE-ProRule" id="PRU00192"/>
    </source>
</evidence>
<evidence type="ECO:0000313" key="10">
    <source>
        <dbReference type="EnsemblMetazoa" id="ACHR007614-PA"/>
    </source>
</evidence>
<keyword evidence="11" id="KW-1185">Reference proteome</keyword>
<evidence type="ECO:0000259" key="9">
    <source>
        <dbReference type="PROSITE" id="PS51022"/>
    </source>
</evidence>
<feature type="compositionally biased region" description="Basic residues" evidence="5">
    <location>
        <begin position="103"/>
        <end position="133"/>
    </location>
</feature>
<dbReference type="GO" id="GO:0030054">
    <property type="term" value="C:cell junction"/>
    <property type="evidence" value="ECO:0007669"/>
    <property type="project" value="UniProtKB-ARBA"/>
</dbReference>
<dbReference type="SMART" id="SM00326">
    <property type="entry name" value="SH3"/>
    <property type="match status" value="1"/>
</dbReference>
<dbReference type="FunFam" id="3.40.50.300:FF:000469">
    <property type="entry name" value="MAGUK p55 subfamily member 5"/>
    <property type="match status" value="1"/>
</dbReference>
<dbReference type="AlphaFoldDB" id="A0A182KA27"/>
<dbReference type="PROSITE" id="PS50002">
    <property type="entry name" value="SH3"/>
    <property type="match status" value="1"/>
</dbReference>
<proteinExistence type="inferred from homology"/>
<dbReference type="InterPro" id="IPR036034">
    <property type="entry name" value="PDZ_sf"/>
</dbReference>
<dbReference type="Gene3D" id="1.20.1270.460">
    <property type="match status" value="1"/>
</dbReference>
<evidence type="ECO:0000256" key="2">
    <source>
        <dbReference type="ARBA" id="ARBA00022443"/>
    </source>
</evidence>
<dbReference type="InterPro" id="IPR036028">
    <property type="entry name" value="SH3-like_dom_sf"/>
</dbReference>
<dbReference type="SUPFAM" id="SSF50156">
    <property type="entry name" value="PDZ domain-like"/>
    <property type="match status" value="1"/>
</dbReference>
<keyword evidence="2 4" id="KW-0728">SH3 domain</keyword>
<dbReference type="InterPro" id="IPR001478">
    <property type="entry name" value="PDZ"/>
</dbReference>
<reference evidence="10" key="2">
    <citation type="submission" date="2020-05" db="UniProtKB">
        <authorList>
            <consortium name="EnsemblMetazoa"/>
        </authorList>
    </citation>
    <scope>IDENTIFICATION</scope>
    <source>
        <strain evidence="10">ACHKN1017</strain>
    </source>
</reference>
<dbReference type="EnsemblMetazoa" id="ACHR007614-RA">
    <property type="protein sequence ID" value="ACHR007614-PA"/>
    <property type="gene ID" value="ACHR007614"/>
</dbReference>
<dbReference type="PROSITE" id="PS50052">
    <property type="entry name" value="GUANYLATE_KINASE_2"/>
    <property type="match status" value="1"/>
</dbReference>
<dbReference type="Proteomes" id="UP000075881">
    <property type="component" value="Unassembled WGS sequence"/>
</dbReference>
<dbReference type="PANTHER" id="PTHR23122">
    <property type="entry name" value="MEMBRANE-ASSOCIATED GUANYLATE KINASE MAGUK"/>
    <property type="match status" value="1"/>
</dbReference>
<protein>
    <recommendedName>
        <fullName evidence="12">Guanylate kinase-like domain-containing protein</fullName>
    </recommendedName>
</protein>
<dbReference type="SUPFAM" id="SSF50044">
    <property type="entry name" value="SH3-domain"/>
    <property type="match status" value="1"/>
</dbReference>
<evidence type="ECO:0000256" key="5">
    <source>
        <dbReference type="SAM" id="MobiDB-lite"/>
    </source>
</evidence>
<feature type="domain" description="Guanylate kinase-like" evidence="7">
    <location>
        <begin position="869"/>
        <end position="1049"/>
    </location>
</feature>
<dbReference type="FunFam" id="2.30.42.10:FF:000088">
    <property type="entry name" value="MAGUK p55 subfamily member 5"/>
    <property type="match status" value="1"/>
</dbReference>
<dbReference type="Pfam" id="PF07653">
    <property type="entry name" value="SH3_2"/>
    <property type="match status" value="1"/>
</dbReference>
<evidence type="ECO:0000313" key="11">
    <source>
        <dbReference type="Proteomes" id="UP000075881"/>
    </source>
</evidence>
<feature type="domain" description="L27" evidence="9">
    <location>
        <begin position="488"/>
        <end position="544"/>
    </location>
</feature>
<dbReference type="InterPro" id="IPR020590">
    <property type="entry name" value="Guanylate_kinase_CS"/>
</dbReference>
<feature type="region of interest" description="Disordered" evidence="5">
    <location>
        <begin position="166"/>
        <end position="246"/>
    </location>
</feature>
<dbReference type="InterPro" id="IPR008145">
    <property type="entry name" value="GK/Ca_channel_bsu"/>
</dbReference>
<name>A0A182KA27_9DIPT</name>
<dbReference type="InterPro" id="IPR027417">
    <property type="entry name" value="P-loop_NTPase"/>
</dbReference>
<feature type="compositionally biased region" description="Low complexity" evidence="5">
    <location>
        <begin position="216"/>
        <end position="235"/>
    </location>
</feature>
<feature type="domain" description="SH3" evidence="6">
    <location>
        <begin position="719"/>
        <end position="790"/>
    </location>
</feature>
<dbReference type="InterPro" id="IPR050716">
    <property type="entry name" value="MAGUK"/>
</dbReference>
<dbReference type="Pfam" id="PF00625">
    <property type="entry name" value="Guanylate_kin"/>
    <property type="match status" value="1"/>
</dbReference>
<dbReference type="InterPro" id="IPR008144">
    <property type="entry name" value="Guanylate_kin-like_dom"/>
</dbReference>
<feature type="domain" description="PDZ" evidence="8">
    <location>
        <begin position="627"/>
        <end position="706"/>
    </location>
</feature>
<dbReference type="CDD" id="cd12036">
    <property type="entry name" value="SH3_MPP5"/>
    <property type="match status" value="1"/>
</dbReference>
<feature type="region of interest" description="Disordered" evidence="5">
    <location>
        <begin position="276"/>
        <end position="353"/>
    </location>
</feature>
<keyword evidence="3" id="KW-0677">Repeat</keyword>
<dbReference type="CDD" id="cd06798">
    <property type="entry name" value="PDZ_MPP5-like"/>
    <property type="match status" value="1"/>
</dbReference>
<feature type="compositionally biased region" description="Low complexity" evidence="5">
    <location>
        <begin position="72"/>
        <end position="89"/>
    </location>
</feature>
<feature type="compositionally biased region" description="Basic and acidic residues" evidence="5">
    <location>
        <begin position="276"/>
        <end position="291"/>
    </location>
</feature>
<feature type="compositionally biased region" description="Low complexity" evidence="5">
    <location>
        <begin position="559"/>
        <end position="570"/>
    </location>
</feature>
<accession>A0A182KA27</accession>
<dbReference type="SMART" id="SM00228">
    <property type="entry name" value="PDZ"/>
    <property type="match status" value="1"/>
</dbReference>
<dbReference type="Gene3D" id="2.30.30.40">
    <property type="entry name" value="SH3 Domains"/>
    <property type="match status" value="1"/>
</dbReference>
<dbReference type="STRING" id="43041.A0A182KA27"/>
<evidence type="ECO:0008006" key="12">
    <source>
        <dbReference type="Google" id="ProtNLM"/>
    </source>
</evidence>
<dbReference type="PROSITE" id="PS50106">
    <property type="entry name" value="PDZ"/>
    <property type="match status" value="1"/>
</dbReference>
<comment type="similarity">
    <text evidence="1">Belongs to the MAGUK family.</text>
</comment>
<dbReference type="SMART" id="SM00072">
    <property type="entry name" value="GuKc"/>
    <property type="match status" value="1"/>
</dbReference>
<dbReference type="Pfam" id="PF02828">
    <property type="entry name" value="L27"/>
    <property type="match status" value="1"/>
</dbReference>
<evidence type="ECO:0000259" key="6">
    <source>
        <dbReference type="PROSITE" id="PS50002"/>
    </source>
</evidence>
<feature type="region of interest" description="Disordered" evidence="5">
    <location>
        <begin position="60"/>
        <end position="147"/>
    </location>
</feature>
<feature type="region of interest" description="Disordered" evidence="5">
    <location>
        <begin position="547"/>
        <end position="570"/>
    </location>
</feature>
<evidence type="ECO:0000256" key="3">
    <source>
        <dbReference type="ARBA" id="ARBA00022737"/>
    </source>
</evidence>